<dbReference type="HOGENOM" id="CLU_2086479_0_0_1"/>
<sequence length="117" mass="12588">MSQREGKGGRPVVPAISAEWTNASEWTAVSIPGPSLASSDGMRENGELLSSSFVFLYETSKKQEEGRRRQKKPEITCLSPFGTLADCRAFRRRPSNNFNAASPASPASRPASNAEGA</sequence>
<dbReference type="VEuPathDB" id="FungiDB:TEQG_00268"/>
<gene>
    <name evidence="2" type="ORF">TEQG_00268</name>
</gene>
<reference evidence="3" key="1">
    <citation type="journal article" date="2012" name="MBio">
        <title>Comparative genome analysis of Trichophyton rubrum and related dermatophytes reveals candidate genes involved in infection.</title>
        <authorList>
            <person name="Martinez D.A."/>
            <person name="Oliver B.G."/>
            <person name="Graeser Y."/>
            <person name="Goldberg J.M."/>
            <person name="Li W."/>
            <person name="Martinez-Rossi N.M."/>
            <person name="Monod M."/>
            <person name="Shelest E."/>
            <person name="Barton R.C."/>
            <person name="Birch E."/>
            <person name="Brakhage A.A."/>
            <person name="Chen Z."/>
            <person name="Gurr S.J."/>
            <person name="Heiman D."/>
            <person name="Heitman J."/>
            <person name="Kosti I."/>
            <person name="Rossi A."/>
            <person name="Saif S."/>
            <person name="Samalova M."/>
            <person name="Saunders C.W."/>
            <person name="Shea T."/>
            <person name="Summerbell R.C."/>
            <person name="Xu J."/>
            <person name="Young S."/>
            <person name="Zeng Q."/>
            <person name="Birren B.W."/>
            <person name="Cuomo C.A."/>
            <person name="White T.C."/>
        </authorList>
    </citation>
    <scope>NUCLEOTIDE SEQUENCE [LARGE SCALE GENOMIC DNA]</scope>
    <source>
        <strain evidence="3">ATCC MYA-4606 / CBS 127.97</strain>
    </source>
</reference>
<evidence type="ECO:0000256" key="1">
    <source>
        <dbReference type="SAM" id="MobiDB-lite"/>
    </source>
</evidence>
<organism evidence="2 3">
    <name type="scientific">Trichophyton equinum (strain ATCC MYA-4606 / CBS 127.97)</name>
    <name type="common">Horse ringworm fungus</name>
    <dbReference type="NCBI Taxonomy" id="559882"/>
    <lineage>
        <taxon>Eukaryota</taxon>
        <taxon>Fungi</taxon>
        <taxon>Dikarya</taxon>
        <taxon>Ascomycota</taxon>
        <taxon>Pezizomycotina</taxon>
        <taxon>Eurotiomycetes</taxon>
        <taxon>Eurotiomycetidae</taxon>
        <taxon>Onygenales</taxon>
        <taxon>Arthrodermataceae</taxon>
        <taxon>Trichophyton</taxon>
    </lineage>
</organism>
<evidence type="ECO:0000313" key="3">
    <source>
        <dbReference type="Proteomes" id="UP000009169"/>
    </source>
</evidence>
<dbReference type="AlphaFoldDB" id="F2PH47"/>
<name>F2PH47_TRIEC</name>
<protein>
    <submittedName>
        <fullName evidence="2">Uncharacterized protein</fullName>
    </submittedName>
</protein>
<feature type="region of interest" description="Disordered" evidence="1">
    <location>
        <begin position="95"/>
        <end position="117"/>
    </location>
</feature>
<evidence type="ECO:0000313" key="2">
    <source>
        <dbReference type="EMBL" id="EGE01215.1"/>
    </source>
</evidence>
<accession>F2PH47</accession>
<dbReference type="EMBL" id="DS995718">
    <property type="protein sequence ID" value="EGE01215.1"/>
    <property type="molecule type" value="Genomic_DNA"/>
</dbReference>
<dbReference type="Proteomes" id="UP000009169">
    <property type="component" value="Unassembled WGS sequence"/>
</dbReference>
<proteinExistence type="predicted"/>
<keyword evidence="3" id="KW-1185">Reference proteome</keyword>